<dbReference type="Proteomes" id="UP000024376">
    <property type="component" value="Unassembled WGS sequence"/>
</dbReference>
<feature type="compositionally biased region" description="Basic residues" evidence="1">
    <location>
        <begin position="186"/>
        <end position="202"/>
    </location>
</feature>
<feature type="region of interest" description="Disordered" evidence="1">
    <location>
        <begin position="58"/>
        <end position="79"/>
    </location>
</feature>
<feature type="compositionally biased region" description="Polar residues" evidence="1">
    <location>
        <begin position="67"/>
        <end position="77"/>
    </location>
</feature>
<dbReference type="EMBL" id="KI911140">
    <property type="protein sequence ID" value="ETS05723.1"/>
    <property type="molecule type" value="Genomic_DNA"/>
</dbReference>
<proteinExistence type="predicted"/>
<feature type="compositionally biased region" description="Basic residues" evidence="1">
    <location>
        <begin position="1"/>
        <end position="11"/>
    </location>
</feature>
<feature type="region of interest" description="Disordered" evidence="1">
    <location>
        <begin position="251"/>
        <end position="283"/>
    </location>
</feature>
<feature type="compositionally biased region" description="Polar residues" evidence="1">
    <location>
        <begin position="27"/>
        <end position="38"/>
    </location>
</feature>
<accession>A0A024SLA5</accession>
<feature type="compositionally biased region" description="Basic and acidic residues" evidence="1">
    <location>
        <begin position="170"/>
        <end position="183"/>
    </location>
</feature>
<feature type="region of interest" description="Disordered" evidence="1">
    <location>
        <begin position="1"/>
        <end position="38"/>
    </location>
</feature>
<name>A0A024SLA5_HYPJR</name>
<feature type="region of interest" description="Disordered" evidence="1">
    <location>
        <begin position="388"/>
        <end position="439"/>
    </location>
</feature>
<feature type="compositionally biased region" description="Polar residues" evidence="1">
    <location>
        <begin position="388"/>
        <end position="398"/>
    </location>
</feature>
<feature type="region of interest" description="Disordered" evidence="1">
    <location>
        <begin position="101"/>
        <end position="206"/>
    </location>
</feature>
<protein>
    <submittedName>
        <fullName evidence="2">Uncharacterized protein</fullName>
    </submittedName>
</protein>
<feature type="compositionally biased region" description="Polar residues" evidence="1">
    <location>
        <begin position="429"/>
        <end position="438"/>
    </location>
</feature>
<dbReference type="OrthoDB" id="2537141at2759"/>
<feature type="compositionally biased region" description="Basic and acidic residues" evidence="1">
    <location>
        <begin position="121"/>
        <end position="134"/>
    </location>
</feature>
<organism evidence="2 3">
    <name type="scientific">Hypocrea jecorina (strain ATCC 56765 / BCRC 32924 / NRRL 11460 / Rut C-30)</name>
    <name type="common">Trichoderma reesei</name>
    <dbReference type="NCBI Taxonomy" id="1344414"/>
    <lineage>
        <taxon>Eukaryota</taxon>
        <taxon>Fungi</taxon>
        <taxon>Dikarya</taxon>
        <taxon>Ascomycota</taxon>
        <taxon>Pezizomycotina</taxon>
        <taxon>Sordariomycetes</taxon>
        <taxon>Hypocreomycetidae</taxon>
        <taxon>Hypocreales</taxon>
        <taxon>Hypocreaceae</taxon>
        <taxon>Trichoderma</taxon>
    </lineage>
</organism>
<evidence type="ECO:0000313" key="3">
    <source>
        <dbReference type="Proteomes" id="UP000024376"/>
    </source>
</evidence>
<dbReference type="HOGENOM" id="CLU_395902_0_0_1"/>
<dbReference type="KEGG" id="trr:M419DRAFT_127289"/>
<dbReference type="AlphaFoldDB" id="A0A024SLA5"/>
<sequence length="742" mass="81642">MARHKYGRSPARKSTPCHQAACRHSAAQPSASHNQGTPLRTDFIPSWLQHVPTSYYDASREVPRESSPGNALDTSWHPNGIPNVRIQSTYDARRYQSSDLFIQDSPSPVPSAVQRGRHHHYESDLHSDYKRTPVDRGGGYNSRTTLSTPPPASVVKDHVFEKRPRRKTRQDRYDTVKSKDAIPTKKQAKRSSTRVSKSGRLRSSREVMANFKSSAITNPTERITLKSTFVPGLFVNGRSSAPVADLVFNEIPLPDEDGEPSERKPSSDSTSKGTKEERARREDIQYLTNALKRLREDYPAPDHLESRSISILSGGDFPSVQRSSTIDAIGDETAAKEAGPMARYGLDGSAAPDKAGDGDTLRSLPAGYEMQSHSVRSRAAANEAQFFVSNTLKRSTPSDGDPRLEDHKTAPGGQSELEPSLSRGELKSCGSQTLNLPNYQDKGVMVSPRMYQATEIHKPNEPGNGSQPLFPDEASVPIVGAEQHRSHVVPETPRVGAGQRVMTADYRIPEMDIPGTNSYMYGYPTYLPGLSAGLDFGAVVKDPPSHPSDPSPAWFFGRPSSQFPLLTVDSFPNSVSTLVDDTRHTADSGMPCQPTRSRQVFPIAQDPHGDFDFLCTNALQDDEDMPGESLTEYIERMEREILGSDETLSIGTDDGLLSMQPTGHNQIPGALHPVGAQCPDGSLRRLESEGPLTSRGSAQRPVREDLGWTSQSLPRPESFDGLNDGKDTELAFFWRPNHMMWC</sequence>
<feature type="compositionally biased region" description="Basic and acidic residues" evidence="1">
    <location>
        <begin position="273"/>
        <end position="283"/>
    </location>
</feature>
<gene>
    <name evidence="2" type="ORF">M419DRAFT_127289</name>
</gene>
<feature type="compositionally biased region" description="Basic and acidic residues" evidence="1">
    <location>
        <begin position="400"/>
        <end position="409"/>
    </location>
</feature>
<evidence type="ECO:0000313" key="2">
    <source>
        <dbReference type="EMBL" id="ETS05723.1"/>
    </source>
</evidence>
<feature type="region of interest" description="Disordered" evidence="1">
    <location>
        <begin position="679"/>
        <end position="722"/>
    </location>
</feature>
<evidence type="ECO:0000256" key="1">
    <source>
        <dbReference type="SAM" id="MobiDB-lite"/>
    </source>
</evidence>
<reference evidence="3" key="1">
    <citation type="journal article" date="2013" name="Ind. Biotechnol.">
        <title>Comparative genomics analysis of Trichoderma reesei strains.</title>
        <authorList>
            <person name="Koike H."/>
            <person name="Aerts A."/>
            <person name="LaButti K."/>
            <person name="Grigoriev I.V."/>
            <person name="Baker S.E."/>
        </authorList>
    </citation>
    <scope>NUCLEOTIDE SEQUENCE [LARGE SCALE GENOMIC DNA]</scope>
    <source>
        <strain evidence="3">ATCC 56765 / BCRC 32924 / NRRL 11460 / Rut C-30</strain>
    </source>
</reference>